<dbReference type="NCBIfam" id="NF003967">
    <property type="entry name" value="PRK05461.1"/>
    <property type="match status" value="1"/>
</dbReference>
<reference evidence="5" key="1">
    <citation type="journal article" date="2019" name="Int. J. Syst. Evol. Microbiol.">
        <title>The Global Catalogue of Microorganisms (GCM) 10K type strain sequencing project: providing services to taxonomists for standard genome sequencing and annotation.</title>
        <authorList>
            <consortium name="The Broad Institute Genomics Platform"/>
            <consortium name="The Broad Institute Genome Sequencing Center for Infectious Disease"/>
            <person name="Wu L."/>
            <person name="Ma J."/>
        </authorList>
    </citation>
    <scope>NUCLEOTIDE SEQUENCE [LARGE SCALE GENOMIC DNA]</scope>
    <source>
        <strain evidence="5">NBRC 109341</strain>
    </source>
</reference>
<dbReference type="PANTHER" id="PTHR14289">
    <property type="entry name" value="F-BOX ONLY PROTEIN 3"/>
    <property type="match status" value="1"/>
</dbReference>
<evidence type="ECO:0000313" key="4">
    <source>
        <dbReference type="EMBL" id="GLS16637.1"/>
    </source>
</evidence>
<dbReference type="RefSeq" id="WP_234267188.1">
    <property type="nucleotide sequence ID" value="NZ_BSPB01000069.1"/>
</dbReference>
<evidence type="ECO:0000259" key="3">
    <source>
        <dbReference type="PROSITE" id="PS51087"/>
    </source>
</evidence>
<protein>
    <recommendedName>
        <fullName evidence="1 2">Protein ApaG</fullName>
    </recommendedName>
</protein>
<dbReference type="HAMAP" id="MF_00791">
    <property type="entry name" value="ApaG"/>
    <property type="match status" value="1"/>
</dbReference>
<evidence type="ECO:0000313" key="5">
    <source>
        <dbReference type="Proteomes" id="UP001156903"/>
    </source>
</evidence>
<organism evidence="4 5">
    <name type="scientific">Hydrogenophaga electricum</name>
    <dbReference type="NCBI Taxonomy" id="1230953"/>
    <lineage>
        <taxon>Bacteria</taxon>
        <taxon>Pseudomonadati</taxon>
        <taxon>Pseudomonadota</taxon>
        <taxon>Betaproteobacteria</taxon>
        <taxon>Burkholderiales</taxon>
        <taxon>Comamonadaceae</taxon>
        <taxon>Hydrogenophaga</taxon>
    </lineage>
</organism>
<evidence type="ECO:0000256" key="2">
    <source>
        <dbReference type="HAMAP-Rule" id="MF_00791"/>
    </source>
</evidence>
<dbReference type="PROSITE" id="PS51087">
    <property type="entry name" value="APAG"/>
    <property type="match status" value="1"/>
</dbReference>
<keyword evidence="5" id="KW-1185">Reference proteome</keyword>
<dbReference type="EMBL" id="BSPB01000069">
    <property type="protein sequence ID" value="GLS16637.1"/>
    <property type="molecule type" value="Genomic_DNA"/>
</dbReference>
<dbReference type="Gene3D" id="2.60.40.1470">
    <property type="entry name" value="ApaG domain"/>
    <property type="match status" value="1"/>
</dbReference>
<gene>
    <name evidence="2 4" type="primary">apaG</name>
    <name evidence="4" type="ORF">GCM10007935_40800</name>
</gene>
<comment type="caution">
    <text evidence="4">The sequence shown here is derived from an EMBL/GenBank/DDBJ whole genome shotgun (WGS) entry which is preliminary data.</text>
</comment>
<dbReference type="Pfam" id="PF04379">
    <property type="entry name" value="DUF525"/>
    <property type="match status" value="1"/>
</dbReference>
<dbReference type="InterPro" id="IPR036767">
    <property type="entry name" value="ApaG_sf"/>
</dbReference>
<dbReference type="PANTHER" id="PTHR14289:SF16">
    <property type="entry name" value="POLYMERASE DELTA-INTERACTING PROTEIN 2"/>
    <property type="match status" value="1"/>
</dbReference>
<dbReference type="InterPro" id="IPR007474">
    <property type="entry name" value="ApaG_domain"/>
</dbReference>
<proteinExistence type="inferred from homology"/>
<evidence type="ECO:0000256" key="1">
    <source>
        <dbReference type="ARBA" id="ARBA00017693"/>
    </source>
</evidence>
<accession>A0ABQ6C8F8</accession>
<sequence>MSKYAFTCEVEPQYLSEQSQPDEDVYAFAYTVTITNTGEVAAQLIARHWLIEDARGRTDEVKGLGVVGKQPLLRPGESFQYTSGTHLSTPTGSMRGSYFCVAEDGERFETEIPEFALLAEGDDPGLTTPRVLH</sequence>
<dbReference type="InterPro" id="IPR023065">
    <property type="entry name" value="Uncharacterised_ApaG"/>
</dbReference>
<dbReference type="Proteomes" id="UP001156903">
    <property type="component" value="Unassembled WGS sequence"/>
</dbReference>
<name>A0ABQ6C8F8_9BURK</name>
<feature type="domain" description="ApaG" evidence="3">
    <location>
        <begin position="1"/>
        <end position="124"/>
    </location>
</feature>
<dbReference type="SUPFAM" id="SSF110069">
    <property type="entry name" value="ApaG-like"/>
    <property type="match status" value="1"/>
</dbReference>